<keyword evidence="2" id="KW-1185">Reference proteome</keyword>
<sequence>MGESVRTKPNKFTAWLNNKFIPTVGKIGNQTHLSIIRDSFALITSLLIAGALAVFINQIILGSSVISLSYWIAYWSKMHNGFDGDNIVFLPNAVKWMGYGWVKINWTTIMWSKDYN</sequence>
<dbReference type="RefSeq" id="WP_052443479.1">
    <property type="nucleotide sequence ID" value="NZ_CM020866.1"/>
</dbReference>
<accession>A0A2P6FCK3</accession>
<comment type="caution">
    <text evidence="1">The sequence shown here is derived from an EMBL/GenBank/DDBJ whole genome shotgun (WGS) entry which is preliminary data.</text>
</comment>
<dbReference type="OrthoDB" id="1550290at2"/>
<reference evidence="1 2" key="1">
    <citation type="journal article" date="2015" name="MBio">
        <title>Genome sequence of the Drosophila melanogaster male-killing Spiroplasma strain MSRO endosymbiont.</title>
        <authorList>
            <person name="Paredes J.C."/>
            <person name="Herren J.K."/>
            <person name="Schupfer F."/>
            <person name="Marin R."/>
            <person name="Claverol S."/>
            <person name="Kuo C.H."/>
            <person name="Lemaitre B."/>
            <person name="Beven L."/>
        </authorList>
    </citation>
    <scope>NUCLEOTIDE SEQUENCE [LARGE SCALE GENOMIC DNA]</scope>
    <source>
        <strain evidence="1 2">MSRO</strain>
    </source>
</reference>
<dbReference type="EMBL" id="JTLV02000001">
    <property type="protein sequence ID" value="PQM31185.1"/>
    <property type="molecule type" value="Genomic_DNA"/>
</dbReference>
<evidence type="ECO:0000313" key="2">
    <source>
        <dbReference type="Proteomes" id="UP000031565"/>
    </source>
</evidence>
<proteinExistence type="predicted"/>
<dbReference type="AlphaFoldDB" id="A0A2P6FCK3"/>
<dbReference type="STRING" id="2138.SMSRO_v1c09500"/>
<evidence type="ECO:0000313" key="1">
    <source>
        <dbReference type="EMBL" id="PQM31185.1"/>
    </source>
</evidence>
<protein>
    <submittedName>
        <fullName evidence="1">Uncharacterized protein</fullName>
    </submittedName>
</protein>
<dbReference type="Proteomes" id="UP000031565">
    <property type="component" value="Unassembled WGS sequence"/>
</dbReference>
<name>A0A2P6FCK3_9MOLU</name>
<organism evidence="1 2">
    <name type="scientific">Spiroplasma poulsonii</name>
    <dbReference type="NCBI Taxonomy" id="2138"/>
    <lineage>
        <taxon>Bacteria</taxon>
        <taxon>Bacillati</taxon>
        <taxon>Mycoplasmatota</taxon>
        <taxon>Mollicutes</taxon>
        <taxon>Entomoplasmatales</taxon>
        <taxon>Spiroplasmataceae</taxon>
        <taxon>Spiroplasma</taxon>
    </lineage>
</organism>
<gene>
    <name evidence="1" type="ORF">SMSRO_SF009890</name>
</gene>